<comment type="caution">
    <text evidence="1">The sequence shown here is derived from an EMBL/GenBank/DDBJ whole genome shotgun (WGS) entry which is preliminary data.</text>
</comment>
<dbReference type="PIRSF" id="PIRSF028101">
    <property type="entry name" value="UCP028101"/>
    <property type="match status" value="1"/>
</dbReference>
<dbReference type="SUPFAM" id="SSF69322">
    <property type="entry name" value="Tricorn protease domain 2"/>
    <property type="match status" value="1"/>
</dbReference>
<dbReference type="InterPro" id="IPR008311">
    <property type="entry name" value="UCP028101"/>
</dbReference>
<reference evidence="1 2" key="1">
    <citation type="submission" date="2018-04" db="EMBL/GenBank/DDBJ databases">
        <title>Genomic Encyclopedia of Archaeal and Bacterial Type Strains, Phase II (KMG-II): from individual species to whole genera.</title>
        <authorList>
            <person name="Goeker M."/>
        </authorList>
    </citation>
    <scope>NUCLEOTIDE SEQUENCE [LARGE SCALE GENOMIC DNA]</scope>
    <source>
        <strain evidence="1 2">DSM 23382</strain>
    </source>
</reference>
<dbReference type="Gene3D" id="2.130.10.10">
    <property type="entry name" value="YVTN repeat-like/Quinoprotein amine dehydrogenase"/>
    <property type="match status" value="1"/>
</dbReference>
<keyword evidence="2" id="KW-1185">Reference proteome</keyword>
<evidence type="ECO:0000313" key="1">
    <source>
        <dbReference type="EMBL" id="PTW59066.1"/>
    </source>
</evidence>
<evidence type="ECO:0000313" key="2">
    <source>
        <dbReference type="Proteomes" id="UP000244081"/>
    </source>
</evidence>
<dbReference type="InterPro" id="IPR015943">
    <property type="entry name" value="WD40/YVTN_repeat-like_dom_sf"/>
</dbReference>
<name>A0A2T5V5R1_9HYPH</name>
<gene>
    <name evidence="1" type="ORF">C8N35_108102</name>
</gene>
<sequence>MRSTEIDRRLLLAGAGAALLAGLAPRQLAAMEANDTLFLSARKEGDSGYAVVVFTPDGKDVVRVPLPGRGHDVTLHAASGRAVAFARRPGTFAAAFDVLGKRAPVFFSSPEERHFYGHGVYSPDGKLLYATENDFENGQGFIGVYDTSDGYRRIAEFASGGVGPHEVLLAPDGRTLVVANGGMETHPDYGRTILNLPTMKPTLALIDRLTGEIIACHDLGESERLSSIRHMTIDGHGSVWFGCQFQGGKTERPQLVGRLKRGDEPELMSAPQDILRGFNNYIGSVMTSRDGETIATSSPRGGQVVYWNAASGEILGRDRVVDGCGVAPRPSNDFLISDGAGELLAGGPGDGGKPAVIARNSSVAWDNHMVGFRV</sequence>
<organism evidence="1 2">
    <name type="scientific">Breoghania corrubedonensis</name>
    <dbReference type="NCBI Taxonomy" id="665038"/>
    <lineage>
        <taxon>Bacteria</taxon>
        <taxon>Pseudomonadati</taxon>
        <taxon>Pseudomonadota</taxon>
        <taxon>Alphaproteobacteria</taxon>
        <taxon>Hyphomicrobiales</taxon>
        <taxon>Stappiaceae</taxon>
        <taxon>Breoghania</taxon>
    </lineage>
</organism>
<dbReference type="AlphaFoldDB" id="A0A2T5V5R1"/>
<accession>A0A2T5V5R1</accession>
<dbReference type="RefSeq" id="WP_107991129.1">
    <property type="nucleotide sequence ID" value="NZ_QAYG01000008.1"/>
</dbReference>
<dbReference type="InterPro" id="IPR006311">
    <property type="entry name" value="TAT_signal"/>
</dbReference>
<dbReference type="Pfam" id="PF07433">
    <property type="entry name" value="DUF1513"/>
    <property type="match status" value="1"/>
</dbReference>
<dbReference type="PROSITE" id="PS51318">
    <property type="entry name" value="TAT"/>
    <property type="match status" value="1"/>
</dbReference>
<dbReference type="EMBL" id="QAYG01000008">
    <property type="protein sequence ID" value="PTW59066.1"/>
    <property type="molecule type" value="Genomic_DNA"/>
</dbReference>
<evidence type="ECO:0008006" key="3">
    <source>
        <dbReference type="Google" id="ProtNLM"/>
    </source>
</evidence>
<protein>
    <recommendedName>
        <fullName evidence="3">DUF1513 domain-containing protein</fullName>
    </recommendedName>
</protein>
<dbReference type="Proteomes" id="UP000244081">
    <property type="component" value="Unassembled WGS sequence"/>
</dbReference>
<proteinExistence type="predicted"/>
<dbReference type="OrthoDB" id="5624218at2"/>